<gene>
    <name evidence="2" type="primary">cas5b</name>
    <name evidence="2" type="ORF">FYJ73_00545</name>
</gene>
<comment type="caution">
    <text evidence="2">The sequence shown here is derived from an EMBL/GenBank/DDBJ whole genome shotgun (WGS) entry which is preliminary data.</text>
</comment>
<proteinExistence type="predicted"/>
<protein>
    <submittedName>
        <fullName evidence="2">Type I-B CRISPR-associated protein Cas5</fullName>
    </submittedName>
</protein>
<dbReference type="RefSeq" id="WP_154532535.1">
    <property type="nucleotide sequence ID" value="NZ_VUNG01000001.1"/>
</dbReference>
<dbReference type="NCBIfam" id="TIGR02593">
    <property type="entry name" value="CRISPR_cas5"/>
    <property type="match status" value="1"/>
</dbReference>
<keyword evidence="3" id="KW-1185">Reference proteome</keyword>
<dbReference type="GO" id="GO:0051607">
    <property type="term" value="P:defense response to virus"/>
    <property type="evidence" value="ECO:0007669"/>
    <property type="project" value="UniProtKB-KW"/>
</dbReference>
<dbReference type="InterPro" id="IPR013421">
    <property type="entry name" value="CRISPR-assoc_prot_Cas5_HALMA"/>
</dbReference>
<dbReference type="InterPro" id="IPR013422">
    <property type="entry name" value="CRISPR-assoc_prot_Cas5_N"/>
</dbReference>
<evidence type="ECO:0000256" key="1">
    <source>
        <dbReference type="ARBA" id="ARBA00023118"/>
    </source>
</evidence>
<dbReference type="EMBL" id="VUNG01000001">
    <property type="protein sequence ID" value="MST83189.1"/>
    <property type="molecule type" value="Genomic_DNA"/>
</dbReference>
<sequence>MDSDQKLISFDLKAEMGFFKKPDINDGIYLTYNMLHKPALLGILGAIIGLKGYEKEGIMPEYYSRLEHLKIAIQPLDSDKGNFQKGTISYNNTTGFASTEAGGNLIITEQVLLHPAFRCFLRLNLENETEKKLYDHLWSYQSEYIPYMGKNEFGAWWNNTKIYSDVNPFGFDRVYSIASLFMKNEAVSQYVAKSLSLVGMGHEEPVFLYFERLPIGFDTTLHQYKYGDFVYSNATFKADMKLEGIGEFYDIGNDTIIQLR</sequence>
<name>A0A7K0KBF4_9BACT</name>
<evidence type="ECO:0000313" key="2">
    <source>
        <dbReference type="EMBL" id="MST83189.1"/>
    </source>
</evidence>
<reference evidence="2 3" key="1">
    <citation type="submission" date="2019-08" db="EMBL/GenBank/DDBJ databases">
        <title>In-depth cultivation of the pig gut microbiome towards novel bacterial diversity and tailored functional studies.</title>
        <authorList>
            <person name="Wylensek D."/>
            <person name="Hitch T.C.A."/>
            <person name="Clavel T."/>
        </authorList>
    </citation>
    <scope>NUCLEOTIDE SEQUENCE [LARGE SCALE GENOMIC DNA]</scope>
    <source>
        <strain evidence="2 3">LKV-178-WT-2A</strain>
    </source>
</reference>
<dbReference type="NCBIfam" id="TIGR02592">
    <property type="entry name" value="cas_Cas5h"/>
    <property type="match status" value="1"/>
</dbReference>
<evidence type="ECO:0000313" key="3">
    <source>
        <dbReference type="Proteomes" id="UP000438914"/>
    </source>
</evidence>
<dbReference type="AlphaFoldDB" id="A0A7K0KBF4"/>
<accession>A0A7K0KBF4</accession>
<organism evidence="2 3">
    <name type="scientific">Hallella mizrahii</name>
    <dbReference type="NCBI Taxonomy" id="2606637"/>
    <lineage>
        <taxon>Bacteria</taxon>
        <taxon>Pseudomonadati</taxon>
        <taxon>Bacteroidota</taxon>
        <taxon>Bacteroidia</taxon>
        <taxon>Bacteroidales</taxon>
        <taxon>Prevotellaceae</taxon>
        <taxon>Hallella</taxon>
    </lineage>
</organism>
<dbReference type="Proteomes" id="UP000438914">
    <property type="component" value="Unassembled WGS sequence"/>
</dbReference>
<keyword evidence="1" id="KW-0051">Antiviral defense</keyword>